<evidence type="ECO:0000313" key="3">
    <source>
        <dbReference type="Proteomes" id="UP001500689"/>
    </source>
</evidence>
<proteinExistence type="predicted"/>
<accession>A0ABP6VGZ8</accession>
<protein>
    <submittedName>
        <fullName evidence="2">AMED_5909 family protein</fullName>
    </submittedName>
</protein>
<feature type="region of interest" description="Disordered" evidence="1">
    <location>
        <begin position="1"/>
        <end position="25"/>
    </location>
</feature>
<dbReference type="RefSeq" id="WP_344856993.1">
    <property type="nucleotide sequence ID" value="NZ_BAAAZN010000003.1"/>
</dbReference>
<feature type="compositionally biased region" description="Polar residues" evidence="1">
    <location>
        <begin position="1"/>
        <end position="12"/>
    </location>
</feature>
<keyword evidence="3" id="KW-1185">Reference proteome</keyword>
<evidence type="ECO:0000256" key="1">
    <source>
        <dbReference type="SAM" id="MobiDB-lite"/>
    </source>
</evidence>
<sequence>MATTTEPTTLQAAHNAATERRPPSNANLTAWVTFHQSNARMYRAVADADRWHHHEAMYWVGYEERKAGEVSARIQAEKPRAE</sequence>
<name>A0ABP6VGZ8_9PSEU</name>
<dbReference type="EMBL" id="BAAAZN010000003">
    <property type="protein sequence ID" value="GAA3533532.1"/>
    <property type="molecule type" value="Genomic_DNA"/>
</dbReference>
<reference evidence="3" key="1">
    <citation type="journal article" date="2019" name="Int. J. Syst. Evol. Microbiol.">
        <title>The Global Catalogue of Microorganisms (GCM) 10K type strain sequencing project: providing services to taxonomists for standard genome sequencing and annotation.</title>
        <authorList>
            <consortium name="The Broad Institute Genomics Platform"/>
            <consortium name="The Broad Institute Genome Sequencing Center for Infectious Disease"/>
            <person name="Wu L."/>
            <person name="Ma J."/>
        </authorList>
    </citation>
    <scope>NUCLEOTIDE SEQUENCE [LARGE SCALE GENOMIC DNA]</scope>
    <source>
        <strain evidence="3">JCM 16898</strain>
    </source>
</reference>
<gene>
    <name evidence="2" type="ORF">GCM10022222_16100</name>
</gene>
<dbReference type="NCBIfam" id="NF041510">
    <property type="entry name" value="AMED_5909_fam"/>
    <property type="match status" value="1"/>
</dbReference>
<dbReference type="Proteomes" id="UP001500689">
    <property type="component" value="Unassembled WGS sequence"/>
</dbReference>
<evidence type="ECO:0000313" key="2">
    <source>
        <dbReference type="EMBL" id="GAA3533532.1"/>
    </source>
</evidence>
<dbReference type="InterPro" id="IPR048152">
    <property type="entry name" value="AMED_5909-like"/>
</dbReference>
<comment type="caution">
    <text evidence="2">The sequence shown here is derived from an EMBL/GenBank/DDBJ whole genome shotgun (WGS) entry which is preliminary data.</text>
</comment>
<organism evidence="2 3">
    <name type="scientific">Amycolatopsis ultiminotia</name>
    <dbReference type="NCBI Taxonomy" id="543629"/>
    <lineage>
        <taxon>Bacteria</taxon>
        <taxon>Bacillati</taxon>
        <taxon>Actinomycetota</taxon>
        <taxon>Actinomycetes</taxon>
        <taxon>Pseudonocardiales</taxon>
        <taxon>Pseudonocardiaceae</taxon>
        <taxon>Amycolatopsis</taxon>
    </lineage>
</organism>